<comment type="caution">
    <text evidence="3">The sequence shown here is derived from an EMBL/GenBank/DDBJ whole genome shotgun (WGS) entry which is preliminary data.</text>
</comment>
<evidence type="ECO:0000259" key="2">
    <source>
        <dbReference type="Pfam" id="PF02563"/>
    </source>
</evidence>
<organism evidence="3 4">
    <name type="scientific">Marinoscillum luteum</name>
    <dbReference type="NCBI Taxonomy" id="861051"/>
    <lineage>
        <taxon>Bacteria</taxon>
        <taxon>Pseudomonadati</taxon>
        <taxon>Bacteroidota</taxon>
        <taxon>Cytophagia</taxon>
        <taxon>Cytophagales</taxon>
        <taxon>Reichenbachiellaceae</taxon>
        <taxon>Marinoscillum</taxon>
    </lineage>
</organism>
<dbReference type="RefSeq" id="WP_395418303.1">
    <property type="nucleotide sequence ID" value="NZ_JBIPKE010000019.1"/>
</dbReference>
<accession>A0ABW7NDP3</accession>
<keyword evidence="1" id="KW-0732">Signal</keyword>
<dbReference type="PANTHER" id="PTHR33619">
    <property type="entry name" value="POLYSACCHARIDE EXPORT PROTEIN GFCE-RELATED"/>
    <property type="match status" value="1"/>
</dbReference>
<gene>
    <name evidence="3" type="ORF">ACHKAR_15590</name>
</gene>
<dbReference type="PANTHER" id="PTHR33619:SF3">
    <property type="entry name" value="POLYSACCHARIDE EXPORT PROTEIN GFCE-RELATED"/>
    <property type="match status" value="1"/>
</dbReference>
<name>A0ABW7NDP3_9BACT</name>
<evidence type="ECO:0000313" key="4">
    <source>
        <dbReference type="Proteomes" id="UP001610063"/>
    </source>
</evidence>
<evidence type="ECO:0000256" key="1">
    <source>
        <dbReference type="ARBA" id="ARBA00022729"/>
    </source>
</evidence>
<reference evidence="3 4" key="1">
    <citation type="journal article" date="2013" name="Int. J. Syst. Evol. Microbiol.">
        <title>Marinoscillum luteum sp. nov., isolated from marine sediment.</title>
        <authorList>
            <person name="Cha I.T."/>
            <person name="Park S.J."/>
            <person name="Kim S.J."/>
            <person name="Kim J.G."/>
            <person name="Jung M.Y."/>
            <person name="Shin K.S."/>
            <person name="Kwon K.K."/>
            <person name="Yang S.H."/>
            <person name="Seo Y.S."/>
            <person name="Rhee S.K."/>
        </authorList>
    </citation>
    <scope>NUCLEOTIDE SEQUENCE [LARGE SCALE GENOMIC DNA]</scope>
    <source>
        <strain evidence="3 4">KCTC 23939</strain>
    </source>
</reference>
<dbReference type="Pfam" id="PF02563">
    <property type="entry name" value="Poly_export"/>
    <property type="match status" value="1"/>
</dbReference>
<sequence length="235" mass="26536">MFRLDDNFTEEDLSEPVKKAEENYLIQVNDYIELNLFTNDGERIIDPNPEIFSGNNNLNNRLNSRQQFEYLVQVDGVVKLPVVDRVNLAGLTVNEAEIVLQSAYNEFYKDCFVKIKVNNRRVVLLGANGGQVILLENENLTLAEVLALYGGLSLGAKANNIKLIRGDLSNPMVYQMDLTTIDGMRSTIIKVEPGDIIYVEPWRRPWLAGLRDVSPILSITSSVIAFFLLIQSITR</sequence>
<feature type="domain" description="Polysaccharide export protein N-terminal" evidence="2">
    <location>
        <begin position="20"/>
        <end position="117"/>
    </location>
</feature>
<keyword evidence="4" id="KW-1185">Reference proteome</keyword>
<dbReference type="InterPro" id="IPR003715">
    <property type="entry name" value="Poly_export_N"/>
</dbReference>
<evidence type="ECO:0000313" key="3">
    <source>
        <dbReference type="EMBL" id="MFH6984879.1"/>
    </source>
</evidence>
<proteinExistence type="predicted"/>
<dbReference type="Gene3D" id="3.10.560.10">
    <property type="entry name" value="Outer membrane lipoprotein wza domain like"/>
    <property type="match status" value="1"/>
</dbReference>
<dbReference type="EMBL" id="JBIPKE010000019">
    <property type="protein sequence ID" value="MFH6984879.1"/>
    <property type="molecule type" value="Genomic_DNA"/>
</dbReference>
<dbReference type="InterPro" id="IPR049712">
    <property type="entry name" value="Poly_export"/>
</dbReference>
<dbReference type="Proteomes" id="UP001610063">
    <property type="component" value="Unassembled WGS sequence"/>
</dbReference>
<protein>
    <submittedName>
        <fullName evidence="3">Polysaccharide biosynthesis/export family protein</fullName>
    </submittedName>
</protein>